<comment type="similarity">
    <text evidence="1">Belongs to the alpha-carbonic anhydrase family.</text>
</comment>
<dbReference type="InterPro" id="IPR001148">
    <property type="entry name" value="CA_dom"/>
</dbReference>
<dbReference type="InterPro" id="IPR023561">
    <property type="entry name" value="Carbonic_anhydrase_a-class"/>
</dbReference>
<keyword evidence="7" id="KW-0732">Signal</keyword>
<evidence type="ECO:0000256" key="5">
    <source>
        <dbReference type="ARBA" id="ARBA00023239"/>
    </source>
</evidence>
<dbReference type="GO" id="GO:0008270">
    <property type="term" value="F:zinc ion binding"/>
    <property type="evidence" value="ECO:0007669"/>
    <property type="project" value="InterPro"/>
</dbReference>
<dbReference type="CDD" id="cd03124">
    <property type="entry name" value="alpha_CA_prokaryotic_like"/>
    <property type="match status" value="1"/>
</dbReference>
<evidence type="ECO:0000256" key="2">
    <source>
        <dbReference type="ARBA" id="ARBA00012925"/>
    </source>
</evidence>
<evidence type="ECO:0000256" key="1">
    <source>
        <dbReference type="ARBA" id="ARBA00010718"/>
    </source>
</evidence>
<dbReference type="EMBL" id="CP030840">
    <property type="protein sequence ID" value="AXC13222.1"/>
    <property type="molecule type" value="Genomic_DNA"/>
</dbReference>
<keyword evidence="5" id="KW-0456">Lyase</keyword>
<dbReference type="SUPFAM" id="SSF51069">
    <property type="entry name" value="Carbonic anhydrase"/>
    <property type="match status" value="1"/>
</dbReference>
<dbReference type="InterPro" id="IPR036398">
    <property type="entry name" value="CA_dom_sf"/>
</dbReference>
<dbReference type="Pfam" id="PF00194">
    <property type="entry name" value="Carb_anhydrase"/>
    <property type="match status" value="1"/>
</dbReference>
<dbReference type="RefSeq" id="WP_161557425.1">
    <property type="nucleotide sequence ID" value="NZ_CP030840.1"/>
</dbReference>
<keyword evidence="3" id="KW-0479">Metal-binding</keyword>
<dbReference type="InterPro" id="IPR041891">
    <property type="entry name" value="Alpha_CA_prokaryot-like"/>
</dbReference>
<sequence length="261" mass="28128">MRTSFFSVLGFFASFGLTLAVSAQQSSTSIPPTPPTGAPWSYYGHTGPSNWGRLDPAYSACAKGKLQSPIDIRNPKLNKALPPIEFHYVSGPVNLVNTGHTIRVNVTPGGYIVVGGARYELIEFHFHHPAEDLVNGKLSDMVIDLVHKNAAGELAIIAVRLNEGQDNGALAALWPSLPKTAGATTSIDATFNPLGLLPSDRSYWSYVGSITVPPCTEGVHWLSMQNPADISQDQLQTFGRLYPDNAHPLQATHGRKIEASQ</sequence>
<evidence type="ECO:0000313" key="9">
    <source>
        <dbReference type="EMBL" id="AXC13222.1"/>
    </source>
</evidence>
<dbReference type="Gene3D" id="3.10.200.10">
    <property type="entry name" value="Alpha carbonic anhydrase"/>
    <property type="match status" value="1"/>
</dbReference>
<gene>
    <name evidence="9" type="ORF">ACPOL_3943</name>
</gene>
<dbReference type="PANTHER" id="PTHR18952">
    <property type="entry name" value="CARBONIC ANHYDRASE"/>
    <property type="match status" value="1"/>
</dbReference>
<evidence type="ECO:0000256" key="7">
    <source>
        <dbReference type="SAM" id="SignalP"/>
    </source>
</evidence>
<dbReference type="KEGG" id="abas:ACPOL_3943"/>
<evidence type="ECO:0000259" key="8">
    <source>
        <dbReference type="PROSITE" id="PS51144"/>
    </source>
</evidence>
<evidence type="ECO:0000256" key="4">
    <source>
        <dbReference type="ARBA" id="ARBA00022833"/>
    </source>
</evidence>
<dbReference type="GO" id="GO:0004089">
    <property type="term" value="F:carbonate dehydratase activity"/>
    <property type="evidence" value="ECO:0007669"/>
    <property type="project" value="UniProtKB-EC"/>
</dbReference>
<dbReference type="PROSITE" id="PS51144">
    <property type="entry name" value="ALPHA_CA_2"/>
    <property type="match status" value="1"/>
</dbReference>
<name>A0A2Z5G2A4_9BACT</name>
<feature type="chain" id="PRO_5016295419" description="carbonic anhydrase" evidence="7">
    <location>
        <begin position="24"/>
        <end position="261"/>
    </location>
</feature>
<reference evidence="9 10" key="1">
    <citation type="journal article" date="2018" name="Front. Microbiol.">
        <title>Hydrolytic Capabilities as a Key to Environmental Success: Chitinolytic and Cellulolytic Acidobacteria From Acidic Sub-arctic Soils and Boreal Peatlands.</title>
        <authorList>
            <person name="Belova S.E."/>
            <person name="Ravin N.V."/>
            <person name="Pankratov T.A."/>
            <person name="Rakitin A.L."/>
            <person name="Ivanova A.A."/>
            <person name="Beletsky A.V."/>
            <person name="Mardanov A.V."/>
            <person name="Sinninghe Damste J.S."/>
            <person name="Dedysh S.N."/>
        </authorList>
    </citation>
    <scope>NUCLEOTIDE SEQUENCE [LARGE SCALE GENOMIC DNA]</scope>
    <source>
        <strain evidence="9 10">SBC82</strain>
    </source>
</reference>
<evidence type="ECO:0000313" key="10">
    <source>
        <dbReference type="Proteomes" id="UP000253606"/>
    </source>
</evidence>
<feature type="domain" description="Alpha-carbonic anhydrase" evidence="8">
    <location>
        <begin position="38"/>
        <end position="261"/>
    </location>
</feature>
<feature type="signal peptide" evidence="7">
    <location>
        <begin position="1"/>
        <end position="23"/>
    </location>
</feature>
<keyword evidence="4" id="KW-0862">Zinc</keyword>
<keyword evidence="10" id="KW-1185">Reference proteome</keyword>
<dbReference type="SMART" id="SM01057">
    <property type="entry name" value="Carb_anhydrase"/>
    <property type="match status" value="1"/>
</dbReference>
<evidence type="ECO:0000256" key="6">
    <source>
        <dbReference type="ARBA" id="ARBA00048348"/>
    </source>
</evidence>
<dbReference type="EC" id="4.2.1.1" evidence="2"/>
<organism evidence="9 10">
    <name type="scientific">Acidisarcina polymorpha</name>
    <dbReference type="NCBI Taxonomy" id="2211140"/>
    <lineage>
        <taxon>Bacteria</taxon>
        <taxon>Pseudomonadati</taxon>
        <taxon>Acidobacteriota</taxon>
        <taxon>Terriglobia</taxon>
        <taxon>Terriglobales</taxon>
        <taxon>Acidobacteriaceae</taxon>
        <taxon>Acidisarcina</taxon>
    </lineage>
</organism>
<dbReference type="PANTHER" id="PTHR18952:SF265">
    <property type="entry name" value="CARBONIC ANHYDRASE"/>
    <property type="match status" value="1"/>
</dbReference>
<dbReference type="Proteomes" id="UP000253606">
    <property type="component" value="Chromosome"/>
</dbReference>
<proteinExistence type="inferred from homology"/>
<protein>
    <recommendedName>
        <fullName evidence="2">carbonic anhydrase</fullName>
        <ecNumber evidence="2">4.2.1.1</ecNumber>
    </recommendedName>
</protein>
<dbReference type="AlphaFoldDB" id="A0A2Z5G2A4"/>
<comment type="catalytic activity">
    <reaction evidence="6">
        <text>hydrogencarbonate + H(+) = CO2 + H2O</text>
        <dbReference type="Rhea" id="RHEA:10748"/>
        <dbReference type="ChEBI" id="CHEBI:15377"/>
        <dbReference type="ChEBI" id="CHEBI:15378"/>
        <dbReference type="ChEBI" id="CHEBI:16526"/>
        <dbReference type="ChEBI" id="CHEBI:17544"/>
        <dbReference type="EC" id="4.2.1.1"/>
    </reaction>
</comment>
<evidence type="ECO:0000256" key="3">
    <source>
        <dbReference type="ARBA" id="ARBA00022723"/>
    </source>
</evidence>
<accession>A0A2Z5G2A4</accession>